<protein>
    <submittedName>
        <fullName evidence="4">Unannotated protein</fullName>
    </submittedName>
</protein>
<organism evidence="4">
    <name type="scientific">freshwater metagenome</name>
    <dbReference type="NCBI Taxonomy" id="449393"/>
    <lineage>
        <taxon>unclassified sequences</taxon>
        <taxon>metagenomes</taxon>
        <taxon>ecological metagenomes</taxon>
    </lineage>
</organism>
<evidence type="ECO:0000259" key="3">
    <source>
        <dbReference type="PROSITE" id="PS50110"/>
    </source>
</evidence>
<dbReference type="CDD" id="cd06170">
    <property type="entry name" value="LuxR_C_like"/>
    <property type="match status" value="1"/>
</dbReference>
<dbReference type="InterPro" id="IPR016032">
    <property type="entry name" value="Sig_transdc_resp-reg_C-effctor"/>
</dbReference>
<dbReference type="InterPro" id="IPR000792">
    <property type="entry name" value="Tscrpt_reg_LuxR_C"/>
</dbReference>
<reference evidence="4" key="1">
    <citation type="submission" date="2020-05" db="EMBL/GenBank/DDBJ databases">
        <authorList>
            <person name="Chiriac C."/>
            <person name="Salcher M."/>
            <person name="Ghai R."/>
            <person name="Kavagutti S V."/>
        </authorList>
    </citation>
    <scope>NUCLEOTIDE SEQUENCE</scope>
</reference>
<evidence type="ECO:0000313" key="4">
    <source>
        <dbReference type="EMBL" id="CAB5001683.1"/>
    </source>
</evidence>
<gene>
    <name evidence="4" type="ORF">UFOPK4061_00352</name>
</gene>
<dbReference type="SUPFAM" id="SSF52172">
    <property type="entry name" value="CheY-like"/>
    <property type="match status" value="1"/>
</dbReference>
<dbReference type="SUPFAM" id="SSF46894">
    <property type="entry name" value="C-terminal effector domain of the bipartite response regulators"/>
    <property type="match status" value="1"/>
</dbReference>
<dbReference type="GO" id="GO:0006355">
    <property type="term" value="P:regulation of DNA-templated transcription"/>
    <property type="evidence" value="ECO:0007669"/>
    <property type="project" value="InterPro"/>
</dbReference>
<dbReference type="AlphaFoldDB" id="A0A6J7PES6"/>
<dbReference type="PRINTS" id="PR00038">
    <property type="entry name" value="HTHLUXR"/>
</dbReference>
<name>A0A6J7PES6_9ZZZZ</name>
<dbReference type="Gene3D" id="3.40.50.2300">
    <property type="match status" value="1"/>
</dbReference>
<feature type="domain" description="HTH luxR-type" evidence="2">
    <location>
        <begin position="149"/>
        <end position="214"/>
    </location>
</feature>
<dbReference type="InterPro" id="IPR039420">
    <property type="entry name" value="WalR-like"/>
</dbReference>
<feature type="domain" description="Response regulatory" evidence="3">
    <location>
        <begin position="13"/>
        <end position="131"/>
    </location>
</feature>
<dbReference type="PROSITE" id="PS50043">
    <property type="entry name" value="HTH_LUXR_2"/>
    <property type="match status" value="1"/>
</dbReference>
<dbReference type="EMBL" id="CAFBPD010000044">
    <property type="protein sequence ID" value="CAB5001683.1"/>
    <property type="molecule type" value="Genomic_DNA"/>
</dbReference>
<dbReference type="PROSITE" id="PS50110">
    <property type="entry name" value="RESPONSE_REGULATORY"/>
    <property type="match status" value="1"/>
</dbReference>
<keyword evidence="1" id="KW-0238">DNA-binding</keyword>
<dbReference type="Pfam" id="PF00196">
    <property type="entry name" value="GerE"/>
    <property type="match status" value="1"/>
</dbReference>
<dbReference type="Pfam" id="PF00072">
    <property type="entry name" value="Response_reg"/>
    <property type="match status" value="1"/>
</dbReference>
<dbReference type="GO" id="GO:0000160">
    <property type="term" value="P:phosphorelay signal transduction system"/>
    <property type="evidence" value="ECO:0007669"/>
    <property type="project" value="InterPro"/>
</dbReference>
<dbReference type="PANTHER" id="PTHR43214:SF43">
    <property type="entry name" value="TWO-COMPONENT RESPONSE REGULATOR"/>
    <property type="match status" value="1"/>
</dbReference>
<dbReference type="GO" id="GO:0003677">
    <property type="term" value="F:DNA binding"/>
    <property type="evidence" value="ECO:0007669"/>
    <property type="project" value="UniProtKB-KW"/>
</dbReference>
<evidence type="ECO:0000259" key="2">
    <source>
        <dbReference type="PROSITE" id="PS50043"/>
    </source>
</evidence>
<dbReference type="SMART" id="SM00421">
    <property type="entry name" value="HTH_LUXR"/>
    <property type="match status" value="1"/>
</dbReference>
<dbReference type="PANTHER" id="PTHR43214">
    <property type="entry name" value="TWO-COMPONENT RESPONSE REGULATOR"/>
    <property type="match status" value="1"/>
</dbReference>
<dbReference type="InterPro" id="IPR001789">
    <property type="entry name" value="Sig_transdc_resp-reg_receiver"/>
</dbReference>
<sequence>MQPSTASPPPSVGVAVVEDSAMLRELIEEAIEGHPGLHLTGSARTMREAVSQIPWRSTQFATIDLQLPDGVGMELAQRVRASYPAMRVAILSDHRRPSLLDMLDSDELRFWSYILKSSIDGRRQLGELLALAATTAYIDPRVISAAGEAELLIASLTDQQREILSLVVRGLSNSAIARQMSLADKSVEYHLRQIYVRLGLPKDTDANQRVSATVLYLQRFSPDAESSSSETTD</sequence>
<accession>A0A6J7PES6</accession>
<proteinExistence type="predicted"/>
<evidence type="ECO:0000256" key="1">
    <source>
        <dbReference type="ARBA" id="ARBA00023125"/>
    </source>
</evidence>
<dbReference type="InterPro" id="IPR011006">
    <property type="entry name" value="CheY-like_superfamily"/>
</dbReference>